<sequence length="731" mass="80001">MSTTTSNVQPLRSQFSAALKDWLLTDGNAWVHIFKTVLAAFLALLIAMRLDLPAPPTAMTTVFVLMQPQSGMVLAKSFYRFIATMIGLSVMLAITALFAQQPVLFLTATSVWVGICTTGAARNRNFRSYGFVLAGFTAALVGIPAGQHPDGAFLSALTRAAEVTVGIVCSGAVSALILPAYAGEQIRNTARRRYSSFVDYVAKALHGKADRNQTEMTHAAFIRDIVGLEAARSVAVFEQPEMRMRNGRLSRLNSEFMRASTRFHALHQLMNRLRHNGNSLTVEVLNPYFKEVVTLLAESGQPVLTAADASMAAERLAAYKATLAKRIHATRIRLQTDSEEAILEFDTAAELLYRFVDDLYAYTQTYASLALPRDERERWVEGYVPKTNLFAAIISGARAALVTLVLSAFWIRTAWPSGGTPVLVAAAVCALAASSPNPRHMASQMAIGATLAGLAGGVVTFYLYPKLDGFVLLAAGLAPFLMLFTYLSTRKSTVGIGVGYCIFFCFLAGPNNVILYDPSGYINNAIALSIAVFAVFVAFAVIFPSDSAWMHRLLIAELRRQVVSACFARLASLTYRFESGARDLLSQISAIAGTREARRHEAMTWLFAVLEVGRAVVDMRSELELLASNPLNARTTEWRRNVSSALHSVAALFERPQVARSTTALARTERAIAGLREILSQYRPPRAERHRLRRILSHLHSIRTALLDPESPVSARQLDASIHHKGESHAT</sequence>
<comment type="subcellular location">
    <subcellularLocation>
        <location evidence="1">Cell membrane</location>
        <topology evidence="1">Multi-pass membrane protein</topology>
    </subcellularLocation>
</comment>
<feature type="transmembrane region" description="Helical" evidence="6">
    <location>
        <begin position="78"/>
        <end position="98"/>
    </location>
</feature>
<feature type="transmembrane region" description="Helical" evidence="6">
    <location>
        <begin position="470"/>
        <end position="487"/>
    </location>
</feature>
<feature type="transmembrane region" description="Helical" evidence="6">
    <location>
        <begin position="389"/>
        <end position="411"/>
    </location>
</feature>
<evidence type="ECO:0000256" key="2">
    <source>
        <dbReference type="ARBA" id="ARBA00022475"/>
    </source>
</evidence>
<evidence type="ECO:0000313" key="8">
    <source>
        <dbReference type="Proteomes" id="UP000655523"/>
    </source>
</evidence>
<feature type="transmembrane region" description="Helical" evidence="6">
    <location>
        <begin position="445"/>
        <end position="464"/>
    </location>
</feature>
<proteinExistence type="predicted"/>
<dbReference type="Pfam" id="PF04632">
    <property type="entry name" value="FUSC"/>
    <property type="match status" value="1"/>
</dbReference>
<dbReference type="GO" id="GO:0022857">
    <property type="term" value="F:transmembrane transporter activity"/>
    <property type="evidence" value="ECO:0007669"/>
    <property type="project" value="InterPro"/>
</dbReference>
<reference evidence="7 8" key="1">
    <citation type="submission" date="2019-11" db="EMBL/GenBank/DDBJ databases">
        <title>Metabolism of dissolved organic matter in forest soils.</title>
        <authorList>
            <person name="Cyle K.T."/>
            <person name="Wilhelm R.C."/>
            <person name="Martinez C.E."/>
        </authorList>
    </citation>
    <scope>NUCLEOTIDE SEQUENCE [LARGE SCALE GENOMIC DNA]</scope>
    <source>
        <strain evidence="7 8">5N</strain>
    </source>
</reference>
<name>A0A972NLB9_9BURK</name>
<dbReference type="GO" id="GO:0005886">
    <property type="term" value="C:plasma membrane"/>
    <property type="evidence" value="ECO:0007669"/>
    <property type="project" value="UniProtKB-SubCell"/>
</dbReference>
<evidence type="ECO:0000256" key="6">
    <source>
        <dbReference type="SAM" id="Phobius"/>
    </source>
</evidence>
<feature type="transmembrane region" description="Helical" evidence="6">
    <location>
        <begin position="104"/>
        <end position="121"/>
    </location>
</feature>
<gene>
    <name evidence="7" type="ORF">GNZ13_10405</name>
</gene>
<dbReference type="AlphaFoldDB" id="A0A972NLB9"/>
<feature type="transmembrane region" description="Helical" evidence="6">
    <location>
        <begin position="494"/>
        <end position="515"/>
    </location>
</feature>
<feature type="transmembrane region" description="Helical" evidence="6">
    <location>
        <begin position="521"/>
        <end position="543"/>
    </location>
</feature>
<evidence type="ECO:0000313" key="7">
    <source>
        <dbReference type="EMBL" id="NPT55012.1"/>
    </source>
</evidence>
<dbReference type="PANTHER" id="PTHR30509">
    <property type="entry name" value="P-HYDROXYBENZOIC ACID EFFLUX PUMP SUBUNIT-RELATED"/>
    <property type="match status" value="1"/>
</dbReference>
<evidence type="ECO:0000256" key="5">
    <source>
        <dbReference type="ARBA" id="ARBA00023136"/>
    </source>
</evidence>
<comment type="caution">
    <text evidence="7">The sequence shown here is derived from an EMBL/GenBank/DDBJ whole genome shotgun (WGS) entry which is preliminary data.</text>
</comment>
<organism evidence="7 8">
    <name type="scientific">Paraburkholderia elongata</name>
    <dbReference type="NCBI Taxonomy" id="2675747"/>
    <lineage>
        <taxon>Bacteria</taxon>
        <taxon>Pseudomonadati</taxon>
        <taxon>Pseudomonadota</taxon>
        <taxon>Betaproteobacteria</taxon>
        <taxon>Burkholderiales</taxon>
        <taxon>Burkholderiaceae</taxon>
        <taxon>Paraburkholderia</taxon>
    </lineage>
</organism>
<evidence type="ECO:0000256" key="3">
    <source>
        <dbReference type="ARBA" id="ARBA00022692"/>
    </source>
</evidence>
<dbReference type="RefSeq" id="WP_172163180.1">
    <property type="nucleotide sequence ID" value="NZ_WOEZ01000044.1"/>
</dbReference>
<keyword evidence="2" id="KW-1003">Cell membrane</keyword>
<dbReference type="InterPro" id="IPR006726">
    <property type="entry name" value="PHBA_efflux_AaeB/fusaric-R"/>
</dbReference>
<evidence type="ECO:0000256" key="4">
    <source>
        <dbReference type="ARBA" id="ARBA00022989"/>
    </source>
</evidence>
<dbReference type="EMBL" id="WOEZ01000044">
    <property type="protein sequence ID" value="NPT55012.1"/>
    <property type="molecule type" value="Genomic_DNA"/>
</dbReference>
<accession>A0A972NLB9</accession>
<feature type="transmembrane region" description="Helical" evidence="6">
    <location>
        <begin position="165"/>
        <end position="183"/>
    </location>
</feature>
<feature type="transmembrane region" description="Helical" evidence="6">
    <location>
        <begin position="128"/>
        <end position="145"/>
    </location>
</feature>
<protein>
    <submittedName>
        <fullName evidence="7">FUSC family protein</fullName>
    </submittedName>
</protein>
<dbReference type="Proteomes" id="UP000655523">
    <property type="component" value="Unassembled WGS sequence"/>
</dbReference>
<keyword evidence="3 6" id="KW-0812">Transmembrane</keyword>
<evidence type="ECO:0000256" key="1">
    <source>
        <dbReference type="ARBA" id="ARBA00004651"/>
    </source>
</evidence>
<keyword evidence="4 6" id="KW-1133">Transmembrane helix</keyword>
<keyword evidence="5 6" id="KW-0472">Membrane</keyword>
<dbReference type="PANTHER" id="PTHR30509:SF40">
    <property type="entry name" value="BLR3852 PROTEIN"/>
    <property type="match status" value="1"/>
</dbReference>
<feature type="transmembrane region" description="Helical" evidence="6">
    <location>
        <begin position="29"/>
        <end position="50"/>
    </location>
</feature>
<keyword evidence="8" id="KW-1185">Reference proteome</keyword>